<name>A0A918R7V1_9FLAO</name>
<dbReference type="AlphaFoldDB" id="A0A918R7V1"/>
<keyword evidence="3" id="KW-1185">Reference proteome</keyword>
<comment type="caution">
    <text evidence="2">The sequence shown here is derived from an EMBL/GenBank/DDBJ whole genome shotgun (WGS) entry which is preliminary data.</text>
</comment>
<dbReference type="PANTHER" id="PTHR22916:SF3">
    <property type="entry name" value="UDP-GLCNAC:BETAGAL BETA-1,3-N-ACETYLGLUCOSAMINYLTRANSFERASE-LIKE PROTEIN 1"/>
    <property type="match status" value="1"/>
</dbReference>
<protein>
    <recommendedName>
        <fullName evidence="1">Glycosyltransferase 2-like domain-containing protein</fullName>
    </recommendedName>
</protein>
<feature type="domain" description="Glycosyltransferase 2-like" evidence="1">
    <location>
        <begin position="8"/>
        <end position="159"/>
    </location>
</feature>
<dbReference type="GO" id="GO:0016758">
    <property type="term" value="F:hexosyltransferase activity"/>
    <property type="evidence" value="ECO:0007669"/>
    <property type="project" value="UniProtKB-ARBA"/>
</dbReference>
<evidence type="ECO:0000313" key="3">
    <source>
        <dbReference type="Proteomes" id="UP000636004"/>
    </source>
</evidence>
<reference evidence="2" key="1">
    <citation type="journal article" date="2014" name="Int. J. Syst. Evol. Microbiol.">
        <title>Complete genome sequence of Corynebacterium casei LMG S-19264T (=DSM 44701T), isolated from a smear-ripened cheese.</title>
        <authorList>
            <consortium name="US DOE Joint Genome Institute (JGI-PGF)"/>
            <person name="Walter F."/>
            <person name="Albersmeier A."/>
            <person name="Kalinowski J."/>
            <person name="Ruckert C."/>
        </authorList>
    </citation>
    <scope>NUCLEOTIDE SEQUENCE</scope>
    <source>
        <strain evidence="2">KCTC 12710</strain>
    </source>
</reference>
<evidence type="ECO:0000313" key="2">
    <source>
        <dbReference type="EMBL" id="GGZ89280.1"/>
    </source>
</evidence>
<dbReference type="EMBL" id="BMWZ01000007">
    <property type="protein sequence ID" value="GGZ89280.1"/>
    <property type="molecule type" value="Genomic_DNA"/>
</dbReference>
<dbReference type="Pfam" id="PF00535">
    <property type="entry name" value="Glycos_transf_2"/>
    <property type="match status" value="1"/>
</dbReference>
<dbReference type="InterPro" id="IPR001173">
    <property type="entry name" value="Glyco_trans_2-like"/>
</dbReference>
<dbReference type="PANTHER" id="PTHR22916">
    <property type="entry name" value="GLYCOSYLTRANSFERASE"/>
    <property type="match status" value="1"/>
</dbReference>
<dbReference type="Gene3D" id="3.90.550.10">
    <property type="entry name" value="Spore Coat Polysaccharide Biosynthesis Protein SpsA, Chain A"/>
    <property type="match status" value="1"/>
</dbReference>
<accession>A0A918R7V1</accession>
<dbReference type="RefSeq" id="WP_189362034.1">
    <property type="nucleotide sequence ID" value="NZ_BMWZ01000007.1"/>
</dbReference>
<dbReference type="Proteomes" id="UP000636004">
    <property type="component" value="Unassembled WGS sequence"/>
</dbReference>
<gene>
    <name evidence="2" type="ORF">GCM10007028_29400</name>
</gene>
<dbReference type="SUPFAM" id="SSF53448">
    <property type="entry name" value="Nucleotide-diphospho-sugar transferases"/>
    <property type="match status" value="1"/>
</dbReference>
<dbReference type="InterPro" id="IPR029044">
    <property type="entry name" value="Nucleotide-diphossugar_trans"/>
</dbReference>
<evidence type="ECO:0000259" key="1">
    <source>
        <dbReference type="Pfam" id="PF00535"/>
    </source>
</evidence>
<proteinExistence type="predicted"/>
<organism evidence="2 3">
    <name type="scientific">Algibacter mikhailovii</name>
    <dbReference type="NCBI Taxonomy" id="425498"/>
    <lineage>
        <taxon>Bacteria</taxon>
        <taxon>Pseudomonadati</taxon>
        <taxon>Bacteroidota</taxon>
        <taxon>Flavobacteriia</taxon>
        <taxon>Flavobacteriales</taxon>
        <taxon>Flavobacteriaceae</taxon>
        <taxon>Algibacter</taxon>
    </lineage>
</organism>
<reference evidence="2" key="2">
    <citation type="submission" date="2020-09" db="EMBL/GenBank/DDBJ databases">
        <authorList>
            <person name="Sun Q."/>
            <person name="Kim S."/>
        </authorList>
    </citation>
    <scope>NUCLEOTIDE SEQUENCE</scope>
    <source>
        <strain evidence="2">KCTC 12710</strain>
    </source>
</reference>
<dbReference type="CDD" id="cd06433">
    <property type="entry name" value="GT_2_WfgS_like"/>
    <property type="match status" value="1"/>
</dbReference>
<sequence length="252" mass="28939">MTEKPLVSIITVVYNGEIHLQQTIESVRNQTYKNIEYIIIDGGSTDKTISIIKKNETTINKWISEPDKGLYDAMNKGINIANGELIGMINSDDWYESNAVEIMVKAYLENPFKTIFHADRYDVLSDGSRIIKKFNQSSIKFKYYSMTYNHPSMFIARQEYKKHKYSTELIALSDYQFVLEAFLADPDTFVYINKAIVNYRLEGVSAQMSFNNRMKEGFVARKEAGMNIFGNLFALSIRAVLTIKNYVFGNGK</sequence>